<reference evidence="3 4" key="1">
    <citation type="journal article" date="2012" name="PLoS Pathog.">
        <title>Diverse lifestyles and strategies of plant pathogenesis encoded in the genomes of eighteen Dothideomycetes fungi.</title>
        <authorList>
            <person name="Ohm R.A."/>
            <person name="Feau N."/>
            <person name="Henrissat B."/>
            <person name="Schoch C.L."/>
            <person name="Horwitz B.A."/>
            <person name="Barry K.W."/>
            <person name="Condon B.J."/>
            <person name="Copeland A.C."/>
            <person name="Dhillon B."/>
            <person name="Glaser F."/>
            <person name="Hesse C.N."/>
            <person name="Kosti I."/>
            <person name="LaButti K."/>
            <person name="Lindquist E.A."/>
            <person name="Lucas S."/>
            <person name="Salamov A.A."/>
            <person name="Bradshaw R.E."/>
            <person name="Ciuffetti L."/>
            <person name="Hamelin R.C."/>
            <person name="Kema G.H.J."/>
            <person name="Lawrence C."/>
            <person name="Scott J.A."/>
            <person name="Spatafora J.W."/>
            <person name="Turgeon B.G."/>
            <person name="de Wit P.J.G.M."/>
            <person name="Zhong S."/>
            <person name="Goodwin S.B."/>
            <person name="Grigoriev I.V."/>
        </authorList>
    </citation>
    <scope>NUCLEOTIDE SEQUENCE [LARGE SCALE GENOMIC DNA]</scope>
    <source>
        <strain evidence="3 4">SO2202</strain>
    </source>
</reference>
<evidence type="ECO:0000256" key="1">
    <source>
        <dbReference type="SAM" id="MobiDB-lite"/>
    </source>
</evidence>
<feature type="region of interest" description="Disordered" evidence="1">
    <location>
        <begin position="372"/>
        <end position="395"/>
    </location>
</feature>
<organism evidence="3 4">
    <name type="scientific">Sphaerulina musiva (strain SO2202)</name>
    <name type="common">Poplar stem canker fungus</name>
    <name type="synonym">Septoria musiva</name>
    <dbReference type="NCBI Taxonomy" id="692275"/>
    <lineage>
        <taxon>Eukaryota</taxon>
        <taxon>Fungi</taxon>
        <taxon>Dikarya</taxon>
        <taxon>Ascomycota</taxon>
        <taxon>Pezizomycotina</taxon>
        <taxon>Dothideomycetes</taxon>
        <taxon>Dothideomycetidae</taxon>
        <taxon>Mycosphaerellales</taxon>
        <taxon>Mycosphaerellaceae</taxon>
        <taxon>Sphaerulina</taxon>
    </lineage>
</organism>
<evidence type="ECO:0000313" key="4">
    <source>
        <dbReference type="Proteomes" id="UP000016931"/>
    </source>
</evidence>
<feature type="signal peptide" evidence="2">
    <location>
        <begin position="1"/>
        <end position="15"/>
    </location>
</feature>
<dbReference type="STRING" id="692275.N1QDD5"/>
<feature type="region of interest" description="Disordered" evidence="1">
    <location>
        <begin position="446"/>
        <end position="472"/>
    </location>
</feature>
<dbReference type="HOGENOM" id="CLU_557979_0_0_1"/>
<accession>N1QDD5</accession>
<proteinExistence type="predicted"/>
<dbReference type="AlphaFoldDB" id="N1QDD5"/>
<dbReference type="RefSeq" id="XP_016757486.1">
    <property type="nucleotide sequence ID" value="XM_016907797.1"/>
</dbReference>
<gene>
    <name evidence="3" type="ORF">SEPMUDRAFT_158572</name>
</gene>
<sequence length="489" mass="53000">MRSSFIATLFVGALASPALNRAEQKVLGEQQQQPSFCNEAKALIAQDSQAATAYCSAYLSLPVITVQKTISRVTKTFTKITSTKTYLDYPVTTKVAKTITHSSTVFGRATTTITTTTSTETYTNPLSTCPIARQNDCSSKLNNNNNNKNSLRSSRPACLSKYISPPQISQACSCLSLSLSSTTTTFHQHPTGHPTGQGETAVLLPLPTQTITLLTAAKITRTLTRTLTTGTVTLTPTHDGFSSSTKTMYAAATETLILDGPFRLASGKDYDFLSSSSSSSSSRKGNGVEWVHVNSTAMRESRSKNDGKAMWRADDEEECLSTTTPPTWFALNGQTLVTQNFGNENQFPRYELIGNVKIVPGEGVAGVYFSLPDSSSSSSRSNHDDDKEKNGEFGVEGVEGKRVPLSCSFGRKKGWNHSHEEEEEEAEINLHEACPLTCRYVGGAGSRNSKREGGQWFVGYGGGDGKDGEEEEEYESFTMYAYRYGGLGS</sequence>
<protein>
    <submittedName>
        <fullName evidence="3">Uncharacterized protein</fullName>
    </submittedName>
</protein>
<dbReference type="GeneID" id="27904934"/>
<dbReference type="OrthoDB" id="3638117at2759"/>
<feature type="compositionally biased region" description="Basic and acidic residues" evidence="1">
    <location>
        <begin position="381"/>
        <end position="391"/>
    </location>
</feature>
<feature type="chain" id="PRO_5013288680" evidence="2">
    <location>
        <begin position="16"/>
        <end position="489"/>
    </location>
</feature>
<dbReference type="Proteomes" id="UP000016931">
    <property type="component" value="Unassembled WGS sequence"/>
</dbReference>
<name>N1QDD5_SPHMS</name>
<evidence type="ECO:0000313" key="3">
    <source>
        <dbReference type="EMBL" id="EMF09365.1"/>
    </source>
</evidence>
<evidence type="ECO:0000256" key="2">
    <source>
        <dbReference type="SAM" id="SignalP"/>
    </source>
</evidence>
<keyword evidence="4" id="KW-1185">Reference proteome</keyword>
<keyword evidence="2" id="KW-0732">Signal</keyword>
<dbReference type="EMBL" id="KB456269">
    <property type="protein sequence ID" value="EMF09365.1"/>
    <property type="molecule type" value="Genomic_DNA"/>
</dbReference>